<dbReference type="Pfam" id="PF14317">
    <property type="entry name" value="YcxB"/>
    <property type="match status" value="1"/>
</dbReference>
<evidence type="ECO:0000313" key="3">
    <source>
        <dbReference type="EMBL" id="MBL4932151.1"/>
    </source>
</evidence>
<dbReference type="InterPro" id="IPR025588">
    <property type="entry name" value="YcxB-like_C"/>
</dbReference>
<gene>
    <name evidence="3" type="ORF">JK634_10070</name>
</gene>
<comment type="caution">
    <text evidence="3">The sequence shown here is derived from an EMBL/GenBank/DDBJ whole genome shotgun (WGS) entry which is preliminary data.</text>
</comment>
<feature type="domain" description="YcxB-like C-terminal" evidence="2">
    <location>
        <begin position="100"/>
        <end position="160"/>
    </location>
</feature>
<organism evidence="3 4">
    <name type="scientific">Clostridium paridis</name>
    <dbReference type="NCBI Taxonomy" id="2803863"/>
    <lineage>
        <taxon>Bacteria</taxon>
        <taxon>Bacillati</taxon>
        <taxon>Bacillota</taxon>
        <taxon>Clostridia</taxon>
        <taxon>Eubacteriales</taxon>
        <taxon>Clostridiaceae</taxon>
        <taxon>Clostridium</taxon>
    </lineage>
</organism>
<keyword evidence="4" id="KW-1185">Reference proteome</keyword>
<dbReference type="Proteomes" id="UP000623681">
    <property type="component" value="Unassembled WGS sequence"/>
</dbReference>
<dbReference type="AlphaFoldDB" id="A0A937FIN2"/>
<keyword evidence="1" id="KW-1133">Transmembrane helix</keyword>
<feature type="transmembrane region" description="Helical" evidence="1">
    <location>
        <begin position="56"/>
        <end position="77"/>
    </location>
</feature>
<keyword evidence="1" id="KW-0812">Transmembrane</keyword>
<dbReference type="RefSeq" id="WP_202767522.1">
    <property type="nucleotide sequence ID" value="NZ_JAESWA010000022.1"/>
</dbReference>
<feature type="transmembrane region" description="Helical" evidence="1">
    <location>
        <begin position="33"/>
        <end position="50"/>
    </location>
</feature>
<protein>
    <submittedName>
        <fullName evidence="3">YcxB family protein</fullName>
    </submittedName>
</protein>
<evidence type="ECO:0000256" key="1">
    <source>
        <dbReference type="SAM" id="Phobius"/>
    </source>
</evidence>
<keyword evidence="1" id="KW-0472">Membrane</keyword>
<evidence type="ECO:0000259" key="2">
    <source>
        <dbReference type="Pfam" id="PF14317"/>
    </source>
</evidence>
<evidence type="ECO:0000313" key="4">
    <source>
        <dbReference type="Proteomes" id="UP000623681"/>
    </source>
</evidence>
<reference evidence="3" key="1">
    <citation type="submission" date="2021-01" db="EMBL/GenBank/DDBJ databases">
        <title>Genome public.</title>
        <authorList>
            <person name="Liu C."/>
            <person name="Sun Q."/>
        </authorList>
    </citation>
    <scope>NUCLEOTIDE SEQUENCE</scope>
    <source>
        <strain evidence="3">YIM B02565</strain>
    </source>
</reference>
<accession>A0A937FIN2</accession>
<dbReference type="EMBL" id="JAESWA010000022">
    <property type="protein sequence ID" value="MBL4932151.1"/>
    <property type="molecule type" value="Genomic_DNA"/>
</dbReference>
<sequence length="171" mass="19826">MDSKKEVKVKGKLTLEDYKKLTSYYMGRLSKQMLIVVYLLFLGVYGIIFYKRYGIPFVLIAGVFGTLVVYLALYIVTRQRIKKTFKKDTALNNDFVYTINKKGVHVQSERGGDIYYWKDITEATNHKELYILNIPKVKTILIPKNFFGDEAETEAFKKIISSNIKGKNNIE</sequence>
<name>A0A937FIN2_9CLOT</name>
<proteinExistence type="predicted"/>